<protein>
    <submittedName>
        <fullName evidence="2">DUF1753-domain-containing protein</fullName>
    </submittedName>
</protein>
<dbReference type="OrthoDB" id="3338076at2759"/>
<feature type="transmembrane region" description="Helical" evidence="1">
    <location>
        <begin position="83"/>
        <end position="106"/>
    </location>
</feature>
<keyword evidence="3" id="KW-1185">Reference proteome</keyword>
<keyword evidence="1" id="KW-0472">Membrane</keyword>
<keyword evidence="1" id="KW-1133">Transmembrane helix</keyword>
<dbReference type="EMBL" id="KZ819602">
    <property type="protein sequence ID" value="PWN37472.1"/>
    <property type="molecule type" value="Genomic_DNA"/>
</dbReference>
<organism evidence="2 3">
    <name type="scientific">Meira miltonrushii</name>
    <dbReference type="NCBI Taxonomy" id="1280837"/>
    <lineage>
        <taxon>Eukaryota</taxon>
        <taxon>Fungi</taxon>
        <taxon>Dikarya</taxon>
        <taxon>Basidiomycota</taxon>
        <taxon>Ustilaginomycotina</taxon>
        <taxon>Exobasidiomycetes</taxon>
        <taxon>Exobasidiales</taxon>
        <taxon>Brachybasidiaceae</taxon>
        <taxon>Meira</taxon>
    </lineage>
</organism>
<evidence type="ECO:0000256" key="1">
    <source>
        <dbReference type="SAM" id="Phobius"/>
    </source>
</evidence>
<name>A0A316VIP2_9BASI</name>
<sequence length="204" mass="23229">PTFHNQLTSFLGVLDLRVGATVITLFALFNKIAGIYGVIAIFQGGTFSQVSLYLYSLITLFLFLWAIQGISDEDSSKVMRYSHLFLADHMLSTAWTLYFGLAWFLFNPHDGQKPPLNEYQEGLMGLIESIESQYETSKPIHHTPLTGQARIDAAQRVWKGERGFSAFVLIFGWMIKIYFAMILYSYAMHLRHGTYRTLPLSKPS</sequence>
<dbReference type="AlphaFoldDB" id="A0A316VIP2"/>
<proteinExistence type="predicted"/>
<keyword evidence="1" id="KW-0812">Transmembrane</keyword>
<feature type="transmembrane region" description="Helical" evidence="1">
    <location>
        <begin position="20"/>
        <end position="40"/>
    </location>
</feature>
<feature type="transmembrane region" description="Helical" evidence="1">
    <location>
        <begin position="52"/>
        <end position="71"/>
    </location>
</feature>
<reference evidence="2 3" key="1">
    <citation type="journal article" date="2018" name="Mol. Biol. Evol.">
        <title>Broad Genomic Sampling Reveals a Smut Pathogenic Ancestry of the Fungal Clade Ustilaginomycotina.</title>
        <authorList>
            <person name="Kijpornyongpan T."/>
            <person name="Mondo S.J."/>
            <person name="Barry K."/>
            <person name="Sandor L."/>
            <person name="Lee J."/>
            <person name="Lipzen A."/>
            <person name="Pangilinan J."/>
            <person name="LaButti K."/>
            <person name="Hainaut M."/>
            <person name="Henrissat B."/>
            <person name="Grigoriev I.V."/>
            <person name="Spatafora J.W."/>
            <person name="Aime M.C."/>
        </authorList>
    </citation>
    <scope>NUCLEOTIDE SEQUENCE [LARGE SCALE GENOMIC DNA]</scope>
    <source>
        <strain evidence="2 3">MCA 3882</strain>
    </source>
</reference>
<evidence type="ECO:0000313" key="3">
    <source>
        <dbReference type="Proteomes" id="UP000245771"/>
    </source>
</evidence>
<dbReference type="RefSeq" id="XP_025357774.1">
    <property type="nucleotide sequence ID" value="XM_025495716.1"/>
</dbReference>
<accession>A0A316VIP2</accession>
<dbReference type="GO" id="GO:0000139">
    <property type="term" value="C:Golgi membrane"/>
    <property type="evidence" value="ECO:0007669"/>
    <property type="project" value="TreeGrafter"/>
</dbReference>
<dbReference type="STRING" id="1280837.A0A316VIP2"/>
<dbReference type="InParanoid" id="A0A316VIP2"/>
<dbReference type="Pfam" id="PF08552">
    <property type="entry name" value="Kei1"/>
    <property type="match status" value="1"/>
</dbReference>
<dbReference type="InterPro" id="IPR013862">
    <property type="entry name" value="Kei1"/>
</dbReference>
<gene>
    <name evidence="2" type="ORF">FA14DRAFT_104760</name>
</gene>
<dbReference type="GO" id="GO:0006673">
    <property type="term" value="P:inositol phosphoceramide metabolic process"/>
    <property type="evidence" value="ECO:0007669"/>
    <property type="project" value="InterPro"/>
</dbReference>
<feature type="non-terminal residue" evidence="2">
    <location>
        <position position="204"/>
    </location>
</feature>
<evidence type="ECO:0000313" key="2">
    <source>
        <dbReference type="EMBL" id="PWN37472.1"/>
    </source>
</evidence>
<dbReference type="PANTHER" id="PTHR28077">
    <property type="entry name" value="INOSITOL PHOSPHORYLCERAMIDE SYNTHASE REGULATORY SUBUNIT KEI1"/>
    <property type="match status" value="1"/>
</dbReference>
<dbReference type="FunCoup" id="A0A316VIP2">
    <property type="interactions" value="24"/>
</dbReference>
<dbReference type="GO" id="GO:0070917">
    <property type="term" value="F:inositol phosphoceramide synthase regulator activity"/>
    <property type="evidence" value="ECO:0007669"/>
    <property type="project" value="InterPro"/>
</dbReference>
<feature type="transmembrane region" description="Helical" evidence="1">
    <location>
        <begin position="164"/>
        <end position="187"/>
    </location>
</feature>
<dbReference type="Proteomes" id="UP000245771">
    <property type="component" value="Unassembled WGS sequence"/>
</dbReference>
<dbReference type="GO" id="GO:0070916">
    <property type="term" value="C:inositol phosphoceramide synthase complex"/>
    <property type="evidence" value="ECO:0007669"/>
    <property type="project" value="TreeGrafter"/>
</dbReference>
<dbReference type="GeneID" id="37017497"/>
<dbReference type="PANTHER" id="PTHR28077:SF1">
    <property type="entry name" value="INOSITOL PHOSPHORYLCERAMIDE SYNTHASE REGULATORY SUBUNIT KEI1"/>
    <property type="match status" value="1"/>
</dbReference>
<feature type="non-terminal residue" evidence="2">
    <location>
        <position position="1"/>
    </location>
</feature>